<evidence type="ECO:0000313" key="10">
    <source>
        <dbReference type="EMBL" id="KAK2569642.1"/>
    </source>
</evidence>
<evidence type="ECO:0000256" key="5">
    <source>
        <dbReference type="ARBA" id="ARBA00023136"/>
    </source>
</evidence>
<keyword evidence="2 8" id="KW-0812">Transmembrane</keyword>
<comment type="caution">
    <text evidence="10">The sequence shown here is derived from an EMBL/GenBank/DDBJ whole genome shotgun (WGS) entry which is preliminary data.</text>
</comment>
<dbReference type="Gene3D" id="1.20.1070.10">
    <property type="entry name" value="Rhodopsin 7-helix transmembrane proteins"/>
    <property type="match status" value="1"/>
</dbReference>
<reference evidence="10" key="2">
    <citation type="journal article" date="2023" name="Science">
        <title>Genomic signatures of disease resistance in endangered staghorn corals.</title>
        <authorList>
            <person name="Vollmer S.V."/>
            <person name="Selwyn J.D."/>
            <person name="Despard B.A."/>
            <person name="Roesel C.L."/>
        </authorList>
    </citation>
    <scope>NUCLEOTIDE SEQUENCE</scope>
    <source>
        <strain evidence="10">K2</strain>
    </source>
</reference>
<evidence type="ECO:0000256" key="4">
    <source>
        <dbReference type="ARBA" id="ARBA00023040"/>
    </source>
</evidence>
<keyword evidence="11" id="KW-1185">Reference proteome</keyword>
<reference evidence="10" key="1">
    <citation type="journal article" date="2023" name="G3 (Bethesda)">
        <title>Whole genome assembly and annotation of the endangered Caribbean coral Acropora cervicornis.</title>
        <authorList>
            <person name="Selwyn J.D."/>
            <person name="Vollmer S.V."/>
        </authorList>
    </citation>
    <scope>NUCLEOTIDE SEQUENCE</scope>
    <source>
        <strain evidence="10">K2</strain>
    </source>
</reference>
<evidence type="ECO:0000256" key="6">
    <source>
        <dbReference type="ARBA" id="ARBA00023170"/>
    </source>
</evidence>
<feature type="transmembrane region" description="Helical" evidence="8">
    <location>
        <begin position="48"/>
        <end position="67"/>
    </location>
</feature>
<protein>
    <submittedName>
        <fullName evidence="10">Galanin receptor type 1</fullName>
    </submittedName>
</protein>
<dbReference type="EMBL" id="JARQWQ010000009">
    <property type="protein sequence ID" value="KAK2569642.1"/>
    <property type="molecule type" value="Genomic_DNA"/>
</dbReference>
<feature type="transmembrane region" description="Helical" evidence="8">
    <location>
        <begin position="132"/>
        <end position="152"/>
    </location>
</feature>
<feature type="transmembrane region" description="Helical" evidence="8">
    <location>
        <begin position="87"/>
        <end position="107"/>
    </location>
</feature>
<keyword evidence="4" id="KW-0297">G-protein coupled receptor</keyword>
<accession>A0AAD9VD50</accession>
<dbReference type="GO" id="GO:0004930">
    <property type="term" value="F:G protein-coupled receptor activity"/>
    <property type="evidence" value="ECO:0007669"/>
    <property type="project" value="UniProtKB-KW"/>
</dbReference>
<dbReference type="PROSITE" id="PS50262">
    <property type="entry name" value="G_PROTEIN_RECEP_F1_2"/>
    <property type="match status" value="1"/>
</dbReference>
<proteinExistence type="predicted"/>
<dbReference type="PANTHER" id="PTHR45695:SF9">
    <property type="entry name" value="LEUCOKININ RECEPTOR"/>
    <property type="match status" value="1"/>
</dbReference>
<evidence type="ECO:0000256" key="8">
    <source>
        <dbReference type="SAM" id="Phobius"/>
    </source>
</evidence>
<name>A0AAD9VD50_ACRCE</name>
<evidence type="ECO:0000256" key="3">
    <source>
        <dbReference type="ARBA" id="ARBA00022989"/>
    </source>
</evidence>
<evidence type="ECO:0000256" key="1">
    <source>
        <dbReference type="ARBA" id="ARBA00004141"/>
    </source>
</evidence>
<evidence type="ECO:0000256" key="7">
    <source>
        <dbReference type="ARBA" id="ARBA00023224"/>
    </source>
</evidence>
<feature type="domain" description="G-protein coupled receptors family 1 profile" evidence="9">
    <location>
        <begin position="27"/>
        <end position="205"/>
    </location>
</feature>
<dbReference type="Proteomes" id="UP001249851">
    <property type="component" value="Unassembled WGS sequence"/>
</dbReference>
<dbReference type="AlphaFoldDB" id="A0AAD9VD50"/>
<comment type="subcellular location">
    <subcellularLocation>
        <location evidence="1">Membrane</location>
        <topology evidence="1">Multi-pass membrane protein</topology>
    </subcellularLocation>
</comment>
<dbReference type="Pfam" id="PF00001">
    <property type="entry name" value="7tm_1"/>
    <property type="match status" value="1"/>
</dbReference>
<organism evidence="10 11">
    <name type="scientific">Acropora cervicornis</name>
    <name type="common">Staghorn coral</name>
    <dbReference type="NCBI Taxonomy" id="6130"/>
    <lineage>
        <taxon>Eukaryota</taxon>
        <taxon>Metazoa</taxon>
        <taxon>Cnidaria</taxon>
        <taxon>Anthozoa</taxon>
        <taxon>Hexacorallia</taxon>
        <taxon>Scleractinia</taxon>
        <taxon>Astrocoeniina</taxon>
        <taxon>Acroporidae</taxon>
        <taxon>Acropora</taxon>
    </lineage>
</organism>
<gene>
    <name evidence="10" type="ORF">P5673_005472</name>
</gene>
<dbReference type="PRINTS" id="PR00237">
    <property type="entry name" value="GPCRRHODOPSN"/>
</dbReference>
<keyword evidence="5 8" id="KW-0472">Membrane</keyword>
<sequence>MNTPKLILEEILTLTLEISLTFFGVIGNLLVVTLIFKLGKKRQPMDFYFLHLAIADLGTLLIAFPFLDIRKRLPQNWPLGEFTCRYLYPLTEIFFGASVWFIVAIAFRRYRSIVKGTLDLNKENDTKKVKRSIFCVWMVSFVFLCLPLYFIVAYRQFPDGDRWCGPMWPTWDPNLVTARFYFGFIALFTYFMPLCVIAFAYIFIS</sequence>
<dbReference type="PANTHER" id="PTHR45695">
    <property type="entry name" value="LEUCOKININ RECEPTOR-RELATED"/>
    <property type="match status" value="1"/>
</dbReference>
<feature type="transmembrane region" description="Helical" evidence="8">
    <location>
        <begin position="180"/>
        <end position="204"/>
    </location>
</feature>
<keyword evidence="7" id="KW-0807">Transducer</keyword>
<dbReference type="SUPFAM" id="SSF81321">
    <property type="entry name" value="Family A G protein-coupled receptor-like"/>
    <property type="match status" value="1"/>
</dbReference>
<keyword evidence="6 10" id="KW-0675">Receptor</keyword>
<dbReference type="InterPro" id="IPR017452">
    <property type="entry name" value="GPCR_Rhodpsn_7TM"/>
</dbReference>
<dbReference type="GO" id="GO:0005886">
    <property type="term" value="C:plasma membrane"/>
    <property type="evidence" value="ECO:0007669"/>
    <property type="project" value="TreeGrafter"/>
</dbReference>
<dbReference type="InterPro" id="IPR000276">
    <property type="entry name" value="GPCR_Rhodpsn"/>
</dbReference>
<evidence type="ECO:0000313" key="11">
    <source>
        <dbReference type="Proteomes" id="UP001249851"/>
    </source>
</evidence>
<feature type="transmembrane region" description="Helical" evidence="8">
    <location>
        <begin position="12"/>
        <end position="36"/>
    </location>
</feature>
<evidence type="ECO:0000256" key="2">
    <source>
        <dbReference type="ARBA" id="ARBA00022692"/>
    </source>
</evidence>
<evidence type="ECO:0000259" key="9">
    <source>
        <dbReference type="PROSITE" id="PS50262"/>
    </source>
</evidence>
<dbReference type="CDD" id="cd00637">
    <property type="entry name" value="7tm_classA_rhodopsin-like"/>
    <property type="match status" value="1"/>
</dbReference>
<keyword evidence="3 8" id="KW-1133">Transmembrane helix</keyword>